<organism evidence="2 3">
    <name type="scientific">Thalassotalea piscium</name>
    <dbReference type="NCBI Taxonomy" id="1230533"/>
    <lineage>
        <taxon>Bacteria</taxon>
        <taxon>Pseudomonadati</taxon>
        <taxon>Pseudomonadota</taxon>
        <taxon>Gammaproteobacteria</taxon>
        <taxon>Alteromonadales</taxon>
        <taxon>Colwelliaceae</taxon>
        <taxon>Thalassotalea</taxon>
    </lineage>
</organism>
<proteinExistence type="predicted"/>
<dbReference type="InterPro" id="IPR000868">
    <property type="entry name" value="Isochorismatase-like_dom"/>
</dbReference>
<dbReference type="InterPro" id="IPR036380">
    <property type="entry name" value="Isochorismatase-like_sf"/>
</dbReference>
<dbReference type="Proteomes" id="UP000537141">
    <property type="component" value="Unassembled WGS sequence"/>
</dbReference>
<dbReference type="Pfam" id="PF00857">
    <property type="entry name" value="Isochorismatase"/>
    <property type="match status" value="1"/>
</dbReference>
<protein>
    <submittedName>
        <fullName evidence="2">Nicotinamidase-related amidase</fullName>
    </submittedName>
</protein>
<dbReference type="PANTHER" id="PTHR14119:SF3">
    <property type="entry name" value="ISOCHORISMATASE DOMAIN-CONTAINING PROTEIN 2"/>
    <property type="match status" value="1"/>
</dbReference>
<keyword evidence="3" id="KW-1185">Reference proteome</keyword>
<evidence type="ECO:0000259" key="1">
    <source>
        <dbReference type="Pfam" id="PF00857"/>
    </source>
</evidence>
<evidence type="ECO:0000313" key="2">
    <source>
        <dbReference type="EMBL" id="MBB6542582.1"/>
    </source>
</evidence>
<dbReference type="AlphaFoldDB" id="A0A7X0TSW0"/>
<dbReference type="PANTHER" id="PTHR14119">
    <property type="entry name" value="HYDROLASE"/>
    <property type="match status" value="1"/>
</dbReference>
<sequence length="179" mass="19922">MLDKENTGLIVVDIQGTLARLVHDSDTLILHCKKLIKGAQTLNLPIIWLEQNPDKLGSTIQELDLLHDNHTPITKFTFNACLSPEFVEAIRAANKESWLICGIEAHVCVYQTALNLKELGLNVQLVSDCVSSRTVTNKNLAISKLANQGVNITGLEMCLFELVKDCRALEFKDILELIK</sequence>
<feature type="domain" description="Isochorismatase-like" evidence="1">
    <location>
        <begin position="8"/>
        <end position="155"/>
    </location>
</feature>
<reference evidence="2 3" key="1">
    <citation type="submission" date="2020-08" db="EMBL/GenBank/DDBJ databases">
        <title>Genomic Encyclopedia of Type Strains, Phase IV (KMG-IV): sequencing the most valuable type-strain genomes for metagenomic binning, comparative biology and taxonomic classification.</title>
        <authorList>
            <person name="Goeker M."/>
        </authorList>
    </citation>
    <scope>NUCLEOTIDE SEQUENCE [LARGE SCALE GENOMIC DNA]</scope>
    <source>
        <strain evidence="2 3">DSM 26287</strain>
    </source>
</reference>
<name>A0A7X0TSW0_9GAMM</name>
<accession>A0A7X0TSW0</accession>
<evidence type="ECO:0000313" key="3">
    <source>
        <dbReference type="Proteomes" id="UP000537141"/>
    </source>
</evidence>
<dbReference type="EMBL" id="JACHHU010000006">
    <property type="protein sequence ID" value="MBB6542582.1"/>
    <property type="molecule type" value="Genomic_DNA"/>
</dbReference>
<dbReference type="RefSeq" id="WP_184423404.1">
    <property type="nucleotide sequence ID" value="NZ_AP027362.1"/>
</dbReference>
<comment type="caution">
    <text evidence="2">The sequence shown here is derived from an EMBL/GenBank/DDBJ whole genome shotgun (WGS) entry which is preliminary data.</text>
</comment>
<gene>
    <name evidence="2" type="ORF">HNQ55_001081</name>
</gene>
<dbReference type="InterPro" id="IPR050993">
    <property type="entry name" value="Isochorismatase_domain"/>
</dbReference>
<dbReference type="SUPFAM" id="SSF52499">
    <property type="entry name" value="Isochorismatase-like hydrolases"/>
    <property type="match status" value="1"/>
</dbReference>
<dbReference type="Gene3D" id="3.40.50.850">
    <property type="entry name" value="Isochorismatase-like"/>
    <property type="match status" value="1"/>
</dbReference>